<sequence>MESATNSIYNYVGAALHRVKKAFSATVTAKKQIHTVAKHPVQQKELKRTRLRRELREAKLSCDAAILAEHAAKAGQVAALAAIAAASTELDLDARAKVKALALRHERIQHGFVTSCVTDFKNMDRRHKAERVRVEVGLLGSDFDEDMEELNEMVLLFSFKVQPTPTSHSTKIVSNPRTPTQNDPSLPSASTVACFTLSAPKMSCRK</sequence>
<reference evidence="2 3" key="1">
    <citation type="submission" date="2016-07" db="EMBL/GenBank/DDBJ databases">
        <title>Pervasive Adenine N6-methylation of Active Genes in Fungi.</title>
        <authorList>
            <consortium name="DOE Joint Genome Institute"/>
            <person name="Mondo S.J."/>
            <person name="Dannebaum R.O."/>
            <person name="Kuo R.C."/>
            <person name="Labutti K."/>
            <person name="Haridas S."/>
            <person name="Kuo A."/>
            <person name="Salamov A."/>
            <person name="Ahrendt S.R."/>
            <person name="Lipzen A."/>
            <person name="Sullivan W."/>
            <person name="Andreopoulos W.B."/>
            <person name="Clum A."/>
            <person name="Lindquist E."/>
            <person name="Daum C."/>
            <person name="Ramamoorthy G.K."/>
            <person name="Gryganskyi A."/>
            <person name="Culley D."/>
            <person name="Magnuson J.K."/>
            <person name="James T.Y."/>
            <person name="O'Malley M.A."/>
            <person name="Stajich J.E."/>
            <person name="Spatafora J.W."/>
            <person name="Visel A."/>
            <person name="Grigoriev I.V."/>
        </authorList>
    </citation>
    <scope>NUCLEOTIDE SEQUENCE [LARGE SCALE GENOMIC DNA]</scope>
    <source>
        <strain evidence="2 3">JEL800</strain>
    </source>
</reference>
<evidence type="ECO:0000313" key="2">
    <source>
        <dbReference type="EMBL" id="ORY40684.1"/>
    </source>
</evidence>
<organism evidence="2 3">
    <name type="scientific">Rhizoclosmatium globosum</name>
    <dbReference type="NCBI Taxonomy" id="329046"/>
    <lineage>
        <taxon>Eukaryota</taxon>
        <taxon>Fungi</taxon>
        <taxon>Fungi incertae sedis</taxon>
        <taxon>Chytridiomycota</taxon>
        <taxon>Chytridiomycota incertae sedis</taxon>
        <taxon>Chytridiomycetes</taxon>
        <taxon>Chytridiales</taxon>
        <taxon>Chytriomycetaceae</taxon>
        <taxon>Rhizoclosmatium</taxon>
    </lineage>
</organism>
<accession>A0A1Y2C1A5</accession>
<comment type="caution">
    <text evidence="2">The sequence shown here is derived from an EMBL/GenBank/DDBJ whole genome shotgun (WGS) entry which is preliminary data.</text>
</comment>
<proteinExistence type="predicted"/>
<keyword evidence="3" id="KW-1185">Reference proteome</keyword>
<gene>
    <name evidence="2" type="ORF">BCR33DRAFT_787354</name>
</gene>
<evidence type="ECO:0000313" key="3">
    <source>
        <dbReference type="Proteomes" id="UP000193642"/>
    </source>
</evidence>
<name>A0A1Y2C1A5_9FUNG</name>
<dbReference type="EMBL" id="MCGO01000034">
    <property type="protein sequence ID" value="ORY40684.1"/>
    <property type="molecule type" value="Genomic_DNA"/>
</dbReference>
<protein>
    <submittedName>
        <fullName evidence="2">Uncharacterized protein</fullName>
    </submittedName>
</protein>
<evidence type="ECO:0000256" key="1">
    <source>
        <dbReference type="SAM" id="MobiDB-lite"/>
    </source>
</evidence>
<feature type="region of interest" description="Disordered" evidence="1">
    <location>
        <begin position="164"/>
        <end position="189"/>
    </location>
</feature>
<dbReference type="Proteomes" id="UP000193642">
    <property type="component" value="Unassembled WGS sequence"/>
</dbReference>
<dbReference type="AlphaFoldDB" id="A0A1Y2C1A5"/>